<proteinExistence type="predicted"/>
<dbReference type="Proteomes" id="UP001530400">
    <property type="component" value="Unassembled WGS sequence"/>
</dbReference>
<accession>A0ABD3N459</accession>
<name>A0ABD3N459_9STRA</name>
<protein>
    <submittedName>
        <fullName evidence="1">Uncharacterized protein</fullName>
    </submittedName>
</protein>
<evidence type="ECO:0000313" key="2">
    <source>
        <dbReference type="Proteomes" id="UP001530400"/>
    </source>
</evidence>
<organism evidence="1 2">
    <name type="scientific">Cyclotella atomus</name>
    <dbReference type="NCBI Taxonomy" id="382360"/>
    <lineage>
        <taxon>Eukaryota</taxon>
        <taxon>Sar</taxon>
        <taxon>Stramenopiles</taxon>
        <taxon>Ochrophyta</taxon>
        <taxon>Bacillariophyta</taxon>
        <taxon>Coscinodiscophyceae</taxon>
        <taxon>Thalassiosirophycidae</taxon>
        <taxon>Stephanodiscales</taxon>
        <taxon>Stephanodiscaceae</taxon>
        <taxon>Cyclotella</taxon>
    </lineage>
</organism>
<evidence type="ECO:0000313" key="1">
    <source>
        <dbReference type="EMBL" id="KAL3770874.1"/>
    </source>
</evidence>
<keyword evidence="2" id="KW-1185">Reference proteome</keyword>
<reference evidence="1 2" key="1">
    <citation type="submission" date="2024-10" db="EMBL/GenBank/DDBJ databases">
        <title>Updated reference genomes for cyclostephanoid diatoms.</title>
        <authorList>
            <person name="Roberts W.R."/>
            <person name="Alverson A.J."/>
        </authorList>
    </citation>
    <scope>NUCLEOTIDE SEQUENCE [LARGE SCALE GENOMIC DNA]</scope>
    <source>
        <strain evidence="1 2">AJA010-31</strain>
    </source>
</reference>
<sequence length="94" mass="10384">MARSSPRKRSRSTVVKSIDDPVIFITPRELDFSASSWWMVGVTMTMCHSSRETFYESSWLGFADGSQGAQSVSPVFSREAPSRLGCVSIAKLFG</sequence>
<gene>
    <name evidence="1" type="ORF">ACHAWO_007183</name>
</gene>
<dbReference type="AlphaFoldDB" id="A0ABD3N459"/>
<dbReference type="EMBL" id="JALLPJ020001299">
    <property type="protein sequence ID" value="KAL3770874.1"/>
    <property type="molecule type" value="Genomic_DNA"/>
</dbReference>
<comment type="caution">
    <text evidence="1">The sequence shown here is derived from an EMBL/GenBank/DDBJ whole genome shotgun (WGS) entry which is preliminary data.</text>
</comment>